<dbReference type="OrthoDB" id="2423195at2759"/>
<dbReference type="InParanoid" id="A0A1X7TFG1"/>
<dbReference type="EnsemblMetazoa" id="Aqu2.1.13120_001">
    <property type="protein sequence ID" value="Aqu2.1.13120_001"/>
    <property type="gene ID" value="Aqu2.1.13120"/>
</dbReference>
<sequence>MIRYLHELKKVPIETVAEQVEQFVKLGDFKAEMSGITNLSSVFEHTARAFSKHCELYFKVGEISELFHVTLLLISIGVKINNFSDKKLAKKYDHIWNKKFNDYYRSGFNQNDLLCLEKGLKAMTTILESTPHLMSEWKDFNFILSSKVHSFEVMKEFITQSVKYLIRSGEDVSFRIDFLQPLTDMCLNASRKKKMTSHFSVDANDVMKEGKEFLACLILLIDEQKWNGYDYYTILENWMKIIFNLIDLSEESHKSQLFQWIHEEPINSSYFDYEYHFNKELEDFLLRSQNLSAELLISIVNSVSSERFDKAKTITDFLGKSGVHKSLLDEPNCHLIILAVAIVSDTSELITYFKTLMEAYTKSHKPLDFFIDLMSLTLQPSEKFENDLMKFLRGYISSSALQNQLKENFERFFFENLLHDNSLNLVIMKEILKESLAVFGADVILASMKDFFTTVEINIVTFSSTTIRAALFIVHSELQDVEFTDLSCYKKYFLPLNVFSQIFKIMWTTFTTNKTISSLRYFEIEVADIPEIQPAIEMIQSLKKFVSNTISHVRARKITFDDIEAIVSGYEAYESVYNCIANVFGDVVRGETILKKEMEQFQSEYDDLVSSINCLLVTKPKNLPSLAKLTVKSVLADYSIPFPDDLDAELNSTVSDSSRRLIESEESQEFVVVTYRAVQGCTLATLEAFSKHLKVFLEPLNESMNVLAFNSLHKSQILKKCIEHFLKKSNDFDSTETKMKKLNDAVKKANEFLGQLVDDGLGHSLLMTNVISVFKPEDLTTLDLPKENKELSQFYKLKCGYLIHVDITEKLTVFLELDYVCKRSNSVHNVCCSFGLKNCFNDSVLRYLLQLSFTVTGGKSVNLDEAKGHVHFIKTTFKIKESISLIDHPLFALFSHLEKGCPLYNFALERGYGSEAGMDTFMQEHSLVTADLLFEEFHEDVLAMLIAAMELIIPFFDKTCNLAQLWENIRKLGNVEAAIAQLLTVNGNIDYVRSWFNQANGEAQENNEKILRAILSSGYYFFSFCNGSQVELTLKFQMLPLISRQRSEEQQSFPVHQPSARVLSFKQMEALSQELGFMKLKEYSEAESNVSWFKSYKKFATELHACYSALQYNGHPDYKNPPTKQFTLFETQGRVSWTTLEAEVKKCNKEREEFVKDMILYRKKYQLLPYINTLKLKVIYDSLIGLKDIDNLLRDIGLFLKLDVNSHPQLYKCLEGLQEKYHSDEEKKFWHPARLVGEFLNEFISLSSVQPHLLDFMKPMDLNTFSLTGLGDLVTFSLISALSCSHLDLLRLIYWTFNESFPTFHQLFRCSGRTKKEDIELFFERVKQCSSIDKYLVLGVNLISNDLQQIFLENCSSLKTTVTNEHHNRRLSVYLVEYSSSLFQHIPWISQSNIAIIGNLPNFDSMIEQVQSHNIGTIFKNFEVVYGQHGSGKSHYIRDCIKKHRENHSTATNFANYVKILSINETFNKIRFVKRFRNDSLNTFDVLIYLNINLVWPQ</sequence>
<name>A0A1X7TFG1_AMPQE</name>
<organism evidence="1">
    <name type="scientific">Amphimedon queenslandica</name>
    <name type="common">Sponge</name>
    <dbReference type="NCBI Taxonomy" id="400682"/>
    <lineage>
        <taxon>Eukaryota</taxon>
        <taxon>Metazoa</taxon>
        <taxon>Porifera</taxon>
        <taxon>Demospongiae</taxon>
        <taxon>Heteroscleromorpha</taxon>
        <taxon>Haplosclerida</taxon>
        <taxon>Niphatidae</taxon>
        <taxon>Amphimedon</taxon>
    </lineage>
</organism>
<proteinExistence type="predicted"/>
<evidence type="ECO:0000313" key="1">
    <source>
        <dbReference type="EnsemblMetazoa" id="Aqu2.1.13120_001"/>
    </source>
</evidence>
<accession>A0A1X7TFG1</accession>
<reference evidence="1" key="1">
    <citation type="submission" date="2017-05" db="UniProtKB">
        <authorList>
            <consortium name="EnsemblMetazoa"/>
        </authorList>
    </citation>
    <scope>IDENTIFICATION</scope>
</reference>
<protein>
    <submittedName>
        <fullName evidence="1">Uncharacterized protein</fullName>
    </submittedName>
</protein>